<evidence type="ECO:0000313" key="1">
    <source>
        <dbReference type="EMBL" id="KAG9458461.1"/>
    </source>
</evidence>
<dbReference type="AlphaFoldDB" id="A0AAV7FF44"/>
<proteinExistence type="predicted"/>
<protein>
    <submittedName>
        <fullName evidence="1">Uncharacterized protein</fullName>
    </submittedName>
</protein>
<sequence length="245" mass="26797">MTFVMPSCTTSGALRRELPEFSFVATSGTLRRRDLRHSSSSRPPALCVVATSGTLRRRDLRHTSSLSSSRTLFTSLVTWSFFGDLNNDLIRDVERLFVSQKQHCLCVWRRVGSPACIDFGCTRLVLRGLIHDSGVTWLRDSATSGKTSCYCDSVTSGKTSGYCDSFALIGAASFASDGATTSGGLGFASGVNFFFRATTRVCPRPRHEIIVLRLSSSPASSCCVVHSALRLFVQPLRLLRCDFTV</sequence>
<gene>
    <name evidence="1" type="ORF">H6P81_002969</name>
</gene>
<keyword evidence="2" id="KW-1185">Reference proteome</keyword>
<evidence type="ECO:0000313" key="2">
    <source>
        <dbReference type="Proteomes" id="UP000825729"/>
    </source>
</evidence>
<reference evidence="1 2" key="1">
    <citation type="submission" date="2021-07" db="EMBL/GenBank/DDBJ databases">
        <title>The Aristolochia fimbriata genome: insights into angiosperm evolution, floral development and chemical biosynthesis.</title>
        <authorList>
            <person name="Jiao Y."/>
        </authorList>
    </citation>
    <scope>NUCLEOTIDE SEQUENCE [LARGE SCALE GENOMIC DNA]</scope>
    <source>
        <strain evidence="1">IBCAS-2021</strain>
        <tissue evidence="1">Leaf</tissue>
    </source>
</reference>
<comment type="caution">
    <text evidence="1">The sequence shown here is derived from an EMBL/GenBank/DDBJ whole genome shotgun (WGS) entry which is preliminary data.</text>
</comment>
<name>A0AAV7FF44_ARIFI</name>
<accession>A0AAV7FF44</accession>
<organism evidence="1 2">
    <name type="scientific">Aristolochia fimbriata</name>
    <name type="common">White veined hardy Dutchman's pipe vine</name>
    <dbReference type="NCBI Taxonomy" id="158543"/>
    <lineage>
        <taxon>Eukaryota</taxon>
        <taxon>Viridiplantae</taxon>
        <taxon>Streptophyta</taxon>
        <taxon>Embryophyta</taxon>
        <taxon>Tracheophyta</taxon>
        <taxon>Spermatophyta</taxon>
        <taxon>Magnoliopsida</taxon>
        <taxon>Magnoliidae</taxon>
        <taxon>Piperales</taxon>
        <taxon>Aristolochiaceae</taxon>
        <taxon>Aristolochia</taxon>
    </lineage>
</organism>
<dbReference type="EMBL" id="JAINDJ010000002">
    <property type="protein sequence ID" value="KAG9458461.1"/>
    <property type="molecule type" value="Genomic_DNA"/>
</dbReference>
<dbReference type="Proteomes" id="UP000825729">
    <property type="component" value="Unassembled WGS sequence"/>
</dbReference>